<evidence type="ECO:0000313" key="2">
    <source>
        <dbReference type="EMBL" id="MDW8516490.1"/>
    </source>
</evidence>
<comment type="caution">
    <text evidence="2">The sequence shown here is derived from an EMBL/GenBank/DDBJ whole genome shotgun (WGS) entry which is preliminary data.</text>
</comment>
<proteinExistence type="predicted"/>
<accession>A0ABU4J671</accession>
<dbReference type="EMBL" id="JAWUZT010000025">
    <property type="protein sequence ID" value="MDW8516490.1"/>
    <property type="molecule type" value="Genomic_DNA"/>
</dbReference>
<name>A0ABU4J671_9BACI</name>
<dbReference type="Proteomes" id="UP001284771">
    <property type="component" value="Unassembled WGS sequence"/>
</dbReference>
<reference evidence="3" key="1">
    <citation type="submission" date="2023-07" db="EMBL/GenBank/DDBJ databases">
        <title>Draft genomic sequences of Priestia flexa CCM isolated from the soil of an abandoned mine contaminated by free cyanide in the high Andean zone of Tacna, Peru.</title>
        <authorList>
            <person name="Caceda Quiroz C.J."/>
            <person name="Maraza Chooque G.J."/>
            <person name="Fora Quispe G.L."/>
            <person name="Carpio Mamani M."/>
        </authorList>
    </citation>
    <scope>NUCLEOTIDE SEQUENCE [LARGE SCALE GENOMIC DNA]</scope>
    <source>
        <strain evidence="3">CCM</strain>
    </source>
</reference>
<sequence length="280" mass="32982">MELDNVLTKYKKLLKKKPDDLLKLATDPFYAGYDLSNGENKLQHVEPYLSLKSFKDLQTKNVMISQYANKKTELLNENTFEPYCGKCEKPMKFKFSVLEDKAWYTCSNQSNHPKILLSTQDLTCVVNKILDKALQELDTSKIIKDSRQYFNNMRKVIHKELSAITRKKEQLRQRIILENDELTNWRDSPTYSELSKLEDMQQQLLKEINEKEELLLDNKELTILATEYLLKSKQKNLFSLAPMLVERLDIYPGKINITMSRFDYLKHLNNQYVFKGGNLY</sequence>
<gene>
    <name evidence="2" type="ORF">RIB56_10130</name>
</gene>
<keyword evidence="3" id="KW-1185">Reference proteome</keyword>
<evidence type="ECO:0000256" key="1">
    <source>
        <dbReference type="SAM" id="Coils"/>
    </source>
</evidence>
<evidence type="ECO:0000313" key="3">
    <source>
        <dbReference type="Proteomes" id="UP001284771"/>
    </source>
</evidence>
<organism evidence="2 3">
    <name type="scientific">Priestia flexa</name>
    <dbReference type="NCBI Taxonomy" id="86664"/>
    <lineage>
        <taxon>Bacteria</taxon>
        <taxon>Bacillati</taxon>
        <taxon>Bacillota</taxon>
        <taxon>Bacilli</taxon>
        <taxon>Bacillales</taxon>
        <taxon>Bacillaceae</taxon>
        <taxon>Priestia</taxon>
    </lineage>
</organism>
<protein>
    <submittedName>
        <fullName evidence="2">Uncharacterized protein</fullName>
    </submittedName>
</protein>
<feature type="coiled-coil region" evidence="1">
    <location>
        <begin position="154"/>
        <end position="217"/>
    </location>
</feature>
<keyword evidence="1" id="KW-0175">Coiled coil</keyword>
<dbReference type="RefSeq" id="WP_076513852.1">
    <property type="nucleotide sequence ID" value="NZ_CANLXW010000055.1"/>
</dbReference>